<dbReference type="HOGENOM" id="CLU_007912_0_0_14"/>
<sequence length="1193" mass="133370">MSQSKNKKYRIVKQVSFLSLISLAGVLVSSCGAAANANQLLMNKFKTGFRTDGNNQNLGFIGNGKGNILGGQQDQARAVLATALKNNQGFQSLLSSLLSDSLADYYKNSKSSVLINKYQNFSDDINDQLNTSIEDNKRIYGNNYMDLIQTQLFDPNGGTKESYLQNQLNQKISNDFFDSLFKDSYLNYAPTMSTDADGFVVYSNLTKIPSRTILSDPANWANIRFTDGGFSATNNEQTNNEFLAQIQAFAFNQWVTDENPNLVSRIVFTSDTPKDGLNSIFNDRTVSSTALVASYNFQAFKNPKDQPFDENKGMRAYNQFITRGLDSYVNSTTKGINIPNNLSSDSGGKLLMTASDMFNSFDVSFSAAYVQQYLKQTNNTNRDNVGVIQSDIDEINLMNNFIRAKGNGNTANTYSQKITNNSLLKTGETNRTTDPYYNAYADLAAGTKDIHEIFEWNGMKTVDSSKSDNSSTNVMSKNMNASKFLFSRGRDGIHVMAIDGGDYYLNQSGMTRNITKQKEFLAYRSLLRSSVNLSENERYDFDLSTQIRNHFNKNKTLNLYLALSKMYEEAVAKPTDKNNIFNIEDNTSFSFRTSFKKVYDLVNNLVKAEVAYQNALNLDAQVKNIRTKIYDRAKGFEDNQRTNLTANNGIAARLPYVRAVDGSFNGLEQYYLSLYGLQPTTSSTGTVAEISKNLADKKTARDTEIDNLLTKLKVQTTLLNNESQNTFVEVKSDDQTLNQWSGLYLAINLAVGSIISTSTLTNEIRIDYIRSNPNFREFFNVANNQVFSFQGINQQLLVDVIRNVFKLSAFNGLSDKTSYGIYTNFSSLNQIIDKVWDEQLANAQQGSDLRFSYYRFLYTFQWLLRNNLQNFKNVAMLNMRPGDVAFATWSLPINFNVEITPASSNQPVDAQASNQSFNPLITFDQNPNGILGSSQANWQNMVASEANKISAPNYWDNSSLTYNVSSSDNAPTTPQYGFAGLVFKNSSAPISNELKSGLFSTYGSSGQQGAFYGFGSKANLLTYVDNIQTERELDELSRSITNETRVPNNTYFGNNSDNKPLTFDEKVVEIKKMIEMIPAQAFERYVGYIGTTKSTNFELNHSLYLQGSLRRVAAYVKEVSYNDLTNLGAGWLTDPTKALGLSPSELLTVVAMTANNSTVQIQAINELTTNNKLTVFDQRLYNALGTIFGRKLS</sequence>
<dbReference type="InterPro" id="IPR022186">
    <property type="entry name" value="DUF3713"/>
</dbReference>
<evidence type="ECO:0000313" key="4">
    <source>
        <dbReference type="Proteomes" id="UP000018735"/>
    </source>
</evidence>
<dbReference type="Pfam" id="PF12506">
    <property type="entry name" value="DUF3713"/>
    <property type="match status" value="1"/>
</dbReference>
<feature type="chain" id="PRO_5002501554" description="DUF3713 domain-containing protein" evidence="2">
    <location>
        <begin position="25"/>
        <end position="1193"/>
    </location>
</feature>
<keyword evidence="2" id="KW-0732">Signal</keyword>
<dbReference type="RefSeq" id="WP_011884817.1">
    <property type="nucleotide sequence ID" value="NC_023030.2"/>
</dbReference>
<dbReference type="EMBL" id="CP006916">
    <property type="protein sequence ID" value="AHB99818.1"/>
    <property type="molecule type" value="Genomic_DNA"/>
</dbReference>
<dbReference type="AlphaFoldDB" id="A0A0F6CL46"/>
<accession>A0A0F6CL46</accession>
<dbReference type="PROSITE" id="PS51257">
    <property type="entry name" value="PROKAR_LIPOPROTEIN"/>
    <property type="match status" value="1"/>
</dbReference>
<dbReference type="eggNOG" id="ENOG5031Y88">
    <property type="taxonomic scope" value="Bacteria"/>
</dbReference>
<feature type="signal peptide" evidence="2">
    <location>
        <begin position="1"/>
        <end position="24"/>
    </location>
</feature>
<dbReference type="KEGG" id="mgz:GCW_03165"/>
<evidence type="ECO:0000256" key="2">
    <source>
        <dbReference type="SAM" id="SignalP"/>
    </source>
</evidence>
<organism evidence="3 4">
    <name type="scientific">Mycoplasmoides gallisepticum S6</name>
    <dbReference type="NCBI Taxonomy" id="1006581"/>
    <lineage>
        <taxon>Bacteria</taxon>
        <taxon>Bacillati</taxon>
        <taxon>Mycoplasmatota</taxon>
        <taxon>Mycoplasmoidales</taxon>
        <taxon>Mycoplasmoidaceae</taxon>
        <taxon>Mycoplasmoides</taxon>
    </lineage>
</organism>
<protein>
    <recommendedName>
        <fullName evidence="5">DUF3713 domain-containing protein</fullName>
    </recommendedName>
</protein>
<evidence type="ECO:0000313" key="3">
    <source>
        <dbReference type="EMBL" id="AHB99818.1"/>
    </source>
</evidence>
<dbReference type="Proteomes" id="UP000018735">
    <property type="component" value="Chromosome"/>
</dbReference>
<name>A0A0F6CL46_MYCGL</name>
<evidence type="ECO:0000256" key="1">
    <source>
        <dbReference type="ARBA" id="ARBA00010828"/>
    </source>
</evidence>
<evidence type="ECO:0008006" key="5">
    <source>
        <dbReference type="Google" id="ProtNLM"/>
    </source>
</evidence>
<comment type="similarity">
    <text evidence="1">Belongs to the MG307/MG309/MG338 family.</text>
</comment>
<reference evidence="3 4" key="1">
    <citation type="journal article" date="2011" name="PLoS ONE">
        <title>Core proteome of the minimal cell: comparative proteomics of three mollicute species.</title>
        <authorList>
            <person name="Fisunov G.Y."/>
            <person name="Alexeev D.G."/>
            <person name="Bazaleev N.A."/>
            <person name="Ladygina V.G."/>
            <person name="Galyamina M.A."/>
            <person name="Kondratov I.G."/>
            <person name="Zhukova N.A."/>
            <person name="Serebryakova M.V."/>
            <person name="Demina I.A."/>
            <person name="Govorun V.M."/>
        </authorList>
    </citation>
    <scope>NUCLEOTIDE SEQUENCE [LARGE SCALE GENOMIC DNA]</scope>
    <source>
        <strain evidence="3 4">S6</strain>
    </source>
</reference>
<gene>
    <name evidence="3" type="ORF">GCW_03165</name>
</gene>
<proteinExistence type="inferred from homology"/>